<keyword evidence="1" id="KW-0175">Coiled coil</keyword>
<keyword evidence="2" id="KW-0472">Membrane</keyword>
<evidence type="ECO:0000313" key="4">
    <source>
        <dbReference type="Proteomes" id="UP000003964"/>
    </source>
</evidence>
<keyword evidence="2" id="KW-1133">Transmembrane helix</keyword>
<keyword evidence="2" id="KW-0812">Transmembrane</keyword>
<reference evidence="3 4" key="1">
    <citation type="submission" date="2010-03" db="EMBL/GenBank/DDBJ databases">
        <title>The Genome Sequence of Fusobacterium sp. 1_1_41FAA.</title>
        <authorList>
            <consortium name="The Broad Institute Genome Sequencing Platform"/>
            <person name="Ward D."/>
            <person name="Earl A."/>
            <person name="Feldgarden M."/>
            <person name="Gevers D."/>
            <person name="Young S.K."/>
            <person name="Zeng Q."/>
            <person name="Koehrsen M."/>
            <person name="Alvarado L."/>
            <person name="Berlin A."/>
            <person name="Borenstein D."/>
            <person name="Chapman S."/>
            <person name="Chen Z."/>
            <person name="Engels R."/>
            <person name="Freedman E."/>
            <person name="Gellesch M."/>
            <person name="Goldberg J."/>
            <person name="Griggs A."/>
            <person name="Gujja S."/>
            <person name="Heilman E."/>
            <person name="Heiman D."/>
            <person name="Hepburn T."/>
            <person name="Howarth C."/>
            <person name="Jen D."/>
            <person name="Larson L."/>
            <person name="Mehta T."/>
            <person name="Park D."/>
            <person name="Pearson M."/>
            <person name="Richards J."/>
            <person name="Roberts A."/>
            <person name="Saif S."/>
            <person name="Shea T."/>
            <person name="Shenoy N."/>
            <person name="Sisk P."/>
            <person name="Stolte C."/>
            <person name="Sykes S."/>
            <person name="Walk T."/>
            <person name="White J."/>
            <person name="Yandava C."/>
            <person name="Strauss J.C."/>
            <person name="Ambrose C.E."/>
            <person name="Allen-Vercoe E."/>
            <person name="Haas B."/>
            <person name="Henn M.R."/>
            <person name="Nusbaum C."/>
            <person name="Birren B."/>
        </authorList>
    </citation>
    <scope>NUCLEOTIDE SEQUENCE [LARGE SCALE GENOMIC DNA]</scope>
    <source>
        <strain evidence="3 4">1_1_41FAA</strain>
    </source>
</reference>
<organism evidence="3 4">
    <name type="scientific">Fusobacterium periodonticum 1_1_41FAA</name>
    <dbReference type="NCBI Taxonomy" id="469621"/>
    <lineage>
        <taxon>Bacteria</taxon>
        <taxon>Fusobacteriati</taxon>
        <taxon>Fusobacteriota</taxon>
        <taxon>Fusobacteriia</taxon>
        <taxon>Fusobacteriales</taxon>
        <taxon>Fusobacteriaceae</taxon>
        <taxon>Fusobacterium</taxon>
    </lineage>
</organism>
<dbReference type="RefSeq" id="WP_008820113.1">
    <property type="nucleotide sequence ID" value="NZ_GG770381.1"/>
</dbReference>
<sequence length="711" mass="82636">MFGIVFFKVIKYNKLDNKEKRNFYINLLPILGVIGTFLGICLGLANFDSTEIESSVPQLLQGLKTAFWTSFIGSSWAVFLNMRYSSKDKEEADDEEEEISLLKLQINELQKLNNNFYILFEENKKEKETLHQINKEILEGIKANNIMKEQLSQMEELKDIKQELVLMNQKEDNKTELLNKVLDSLNSSETVLGDISSFKEILNSIFEKENDKDEYMNKILDNMDNSKHILENILSFKEILNLRFEKEASKDEQLKMILEKFEKIEETSNLQVEILKKIEDETFLLDDIHNDLENLNEKANSQISQLESLEKLNVLDELNNNIDSQLEEISVVNANILTKLDSLNVLEEIKNNINSQLEKISVINTNMFAKLDNLEKYDSNIFANSSKSIDFISSIYGEIEEYKNRFNSFIDNSTRENSELVMAFKEFSNYMLEENSKVFIEALNKTIRDFNINLVETFGSNFKQLNEAVSKLLDWQEHYKDTIELTTENQKIIFDSFRNIETELDNFNQKAKGVNTIVSELALSTKEALEQNYRLNDSLEVLAQLDSQVKELLPNFMKINSNLDDNLKTFNEETNKITKELKEFTDNLSSSLDKSKNQVSKLLEDTIKNFSSIIEKSEENNKEIVRSTSEKIKSLNEDLDKHIREKITKIDKILKEKIQETDDSLKDNLNDIIKMLGNISEKFAEDYEPLANKLREIVQLPNLIENDKKVK</sequence>
<dbReference type="Gene3D" id="1.20.120.20">
    <property type="entry name" value="Apolipoprotein"/>
    <property type="match status" value="1"/>
</dbReference>
<gene>
    <name evidence="3" type="ORF">HMPREF0400_00083</name>
</gene>
<evidence type="ECO:0000256" key="2">
    <source>
        <dbReference type="SAM" id="Phobius"/>
    </source>
</evidence>
<feature type="coiled-coil region" evidence="1">
    <location>
        <begin position="278"/>
        <end position="366"/>
    </location>
</feature>
<evidence type="ECO:0000313" key="3">
    <source>
        <dbReference type="EMBL" id="EFG28532.2"/>
    </source>
</evidence>
<name>D6LEE7_9FUSO</name>
<protein>
    <submittedName>
        <fullName evidence="3">Uncharacterized protein</fullName>
    </submittedName>
</protein>
<proteinExistence type="predicted"/>
<dbReference type="EMBL" id="GG770381">
    <property type="protein sequence ID" value="EFG28532.2"/>
    <property type="molecule type" value="Genomic_DNA"/>
</dbReference>
<dbReference type="SUPFAM" id="SSF58113">
    <property type="entry name" value="Apolipoprotein A-I"/>
    <property type="match status" value="1"/>
</dbReference>
<dbReference type="AlphaFoldDB" id="D6LEE7"/>
<dbReference type="Proteomes" id="UP000003964">
    <property type="component" value="Unassembled WGS sequence"/>
</dbReference>
<accession>D6LEE7</accession>
<evidence type="ECO:0000256" key="1">
    <source>
        <dbReference type="SAM" id="Coils"/>
    </source>
</evidence>
<feature type="transmembrane region" description="Helical" evidence="2">
    <location>
        <begin position="23"/>
        <end position="45"/>
    </location>
</feature>